<dbReference type="EMBL" id="JAVDWV010000010">
    <property type="protein sequence ID" value="MDR7155575.1"/>
    <property type="molecule type" value="Genomic_DNA"/>
</dbReference>
<organism evidence="1 2">
    <name type="scientific">Sphingobium xenophagum</name>
    <dbReference type="NCBI Taxonomy" id="121428"/>
    <lineage>
        <taxon>Bacteria</taxon>
        <taxon>Pseudomonadati</taxon>
        <taxon>Pseudomonadota</taxon>
        <taxon>Alphaproteobacteria</taxon>
        <taxon>Sphingomonadales</taxon>
        <taxon>Sphingomonadaceae</taxon>
        <taxon>Sphingobium</taxon>
    </lineage>
</organism>
<keyword evidence="2" id="KW-1185">Reference proteome</keyword>
<proteinExistence type="predicted"/>
<name>A0ABU1X1W7_SPHXE</name>
<reference evidence="1 2" key="1">
    <citation type="submission" date="2023-07" db="EMBL/GenBank/DDBJ databases">
        <title>Sorghum-associated microbial communities from plants grown in Nebraska, USA.</title>
        <authorList>
            <person name="Schachtman D."/>
        </authorList>
    </citation>
    <scope>NUCLEOTIDE SEQUENCE [LARGE SCALE GENOMIC DNA]</scope>
    <source>
        <strain evidence="1 2">4256</strain>
    </source>
</reference>
<evidence type="ECO:0000313" key="1">
    <source>
        <dbReference type="EMBL" id="MDR7155575.1"/>
    </source>
</evidence>
<sequence length="176" mass="19596">MMNRLAIRQLAYFVPDVRLAALAHHRLHGSGPYFIADHIPLRRCVHRGVERPLDHSSAYGQWGDIMIEFVQQNGDGPSAFRDMFAQPGAQGLHHVALFVDDVDVAIKDFAAAGHDLACRAEMNDSFVFAFVDTVATQGHMTELYAPVPQLTDFYAMVARAAQDFDGTDPLRPIQFN</sequence>
<accession>A0ABU1X1W7</accession>
<dbReference type="Proteomes" id="UP001267638">
    <property type="component" value="Unassembled WGS sequence"/>
</dbReference>
<evidence type="ECO:0000313" key="2">
    <source>
        <dbReference type="Proteomes" id="UP001267638"/>
    </source>
</evidence>
<dbReference type="Pfam" id="PF13669">
    <property type="entry name" value="Glyoxalase_4"/>
    <property type="match status" value="1"/>
</dbReference>
<comment type="caution">
    <text evidence="1">The sequence shown here is derived from an EMBL/GenBank/DDBJ whole genome shotgun (WGS) entry which is preliminary data.</text>
</comment>
<protein>
    <recommendedName>
        <fullName evidence="3">VOC domain-containing protein</fullName>
    </recommendedName>
</protein>
<dbReference type="Gene3D" id="3.10.180.10">
    <property type="entry name" value="2,3-Dihydroxybiphenyl 1,2-Dioxygenase, domain 1"/>
    <property type="match status" value="1"/>
</dbReference>
<dbReference type="SUPFAM" id="SSF54593">
    <property type="entry name" value="Glyoxalase/Bleomycin resistance protein/Dihydroxybiphenyl dioxygenase"/>
    <property type="match status" value="1"/>
</dbReference>
<gene>
    <name evidence="1" type="ORF">J2W40_002407</name>
</gene>
<dbReference type="InterPro" id="IPR029068">
    <property type="entry name" value="Glyas_Bleomycin-R_OHBP_Dase"/>
</dbReference>
<evidence type="ECO:0008006" key="3">
    <source>
        <dbReference type="Google" id="ProtNLM"/>
    </source>
</evidence>